<sequence>PTAETRWPICPTSPRSPGIPGVPLIPGMPFCPAGPLSPGYLMGTGGGPWLPGNPRTPMAHFEEFCPDKNSKRKVPSL</sequence>
<dbReference type="Proteomes" id="UP000261600">
    <property type="component" value="Unplaced"/>
</dbReference>
<accession>A0A3Q3JA69</accession>
<proteinExistence type="predicted"/>
<evidence type="ECO:0000313" key="1">
    <source>
        <dbReference type="Ensembl" id="ENSMALP00000010427.1"/>
    </source>
</evidence>
<evidence type="ECO:0000313" key="2">
    <source>
        <dbReference type="Proteomes" id="UP000261600"/>
    </source>
</evidence>
<dbReference type="Ensembl" id="ENSMALT00000010650.1">
    <property type="protein sequence ID" value="ENSMALP00000010427.1"/>
    <property type="gene ID" value="ENSMALG00000007419.1"/>
</dbReference>
<organism evidence="1 2">
    <name type="scientific">Monopterus albus</name>
    <name type="common">Swamp eel</name>
    <dbReference type="NCBI Taxonomy" id="43700"/>
    <lineage>
        <taxon>Eukaryota</taxon>
        <taxon>Metazoa</taxon>
        <taxon>Chordata</taxon>
        <taxon>Craniata</taxon>
        <taxon>Vertebrata</taxon>
        <taxon>Euteleostomi</taxon>
        <taxon>Actinopterygii</taxon>
        <taxon>Neopterygii</taxon>
        <taxon>Teleostei</taxon>
        <taxon>Neoteleostei</taxon>
        <taxon>Acanthomorphata</taxon>
        <taxon>Anabantaria</taxon>
        <taxon>Synbranchiformes</taxon>
        <taxon>Synbranchidae</taxon>
        <taxon>Monopterus</taxon>
    </lineage>
</organism>
<reference evidence="1" key="2">
    <citation type="submission" date="2025-09" db="UniProtKB">
        <authorList>
            <consortium name="Ensembl"/>
        </authorList>
    </citation>
    <scope>IDENTIFICATION</scope>
</reference>
<name>A0A3Q3JA69_MONAL</name>
<reference evidence="1" key="1">
    <citation type="submission" date="2025-08" db="UniProtKB">
        <authorList>
            <consortium name="Ensembl"/>
        </authorList>
    </citation>
    <scope>IDENTIFICATION</scope>
</reference>
<protein>
    <submittedName>
        <fullName evidence="1">Uncharacterized protein</fullName>
    </submittedName>
</protein>
<dbReference type="AlphaFoldDB" id="A0A3Q3JA69"/>
<keyword evidence="2" id="KW-1185">Reference proteome</keyword>